<evidence type="ECO:0000313" key="2">
    <source>
        <dbReference type="Proteomes" id="UP000599688"/>
    </source>
</evidence>
<dbReference type="Gene3D" id="3.30.530.20">
    <property type="match status" value="1"/>
</dbReference>
<proteinExistence type="predicted"/>
<dbReference type="InterPro" id="IPR023393">
    <property type="entry name" value="START-like_dom_sf"/>
</dbReference>
<keyword evidence="2" id="KW-1185">Reference proteome</keyword>
<organism evidence="1 2">
    <name type="scientific">Psychroflexus salis</name>
    <dbReference type="NCBI Taxonomy" id="1526574"/>
    <lineage>
        <taxon>Bacteria</taxon>
        <taxon>Pseudomonadati</taxon>
        <taxon>Bacteroidota</taxon>
        <taxon>Flavobacteriia</taxon>
        <taxon>Flavobacteriales</taxon>
        <taxon>Flavobacteriaceae</taxon>
        <taxon>Psychroflexus</taxon>
    </lineage>
</organism>
<evidence type="ECO:0008006" key="3">
    <source>
        <dbReference type="Google" id="ProtNLM"/>
    </source>
</evidence>
<evidence type="ECO:0000313" key="1">
    <source>
        <dbReference type="EMBL" id="GGE15125.1"/>
    </source>
</evidence>
<dbReference type="EMBL" id="BMGL01000008">
    <property type="protein sequence ID" value="GGE15125.1"/>
    <property type="molecule type" value="Genomic_DNA"/>
</dbReference>
<comment type="caution">
    <text evidence="1">The sequence shown here is derived from an EMBL/GenBank/DDBJ whole genome shotgun (WGS) entry which is preliminary data.</text>
</comment>
<dbReference type="AlphaFoldDB" id="A0A917E9X6"/>
<accession>A0A917E9X6</accession>
<dbReference type="Proteomes" id="UP000599688">
    <property type="component" value="Unassembled WGS sequence"/>
</dbReference>
<sequence>MKIYEIHTKQKLPITKKEAWDFLSNPKNLQKIMPDEMGFEIISGADDKMYTGQIIQYNVTPLPFFKTRWITEITHVEKPNFFVDIQLSGPYKLWHHKHFIHEIDGGVEIEDIVHFALPLGWLGQMVKPLLVQPKLDEIFKAREEKMTELFGTLK</sequence>
<dbReference type="RefSeq" id="WP_188406263.1">
    <property type="nucleotide sequence ID" value="NZ_BMGL01000008.1"/>
</dbReference>
<dbReference type="CDD" id="cd07820">
    <property type="entry name" value="SRPBCC_3"/>
    <property type="match status" value="1"/>
</dbReference>
<gene>
    <name evidence="1" type="ORF">GCM10010831_15570</name>
</gene>
<protein>
    <recommendedName>
        <fullName evidence="3">Ligand-binding SRPBCC domain-containing protein</fullName>
    </recommendedName>
</protein>
<name>A0A917E9X6_9FLAO</name>
<reference evidence="1 2" key="1">
    <citation type="journal article" date="2014" name="Int. J. Syst. Evol. Microbiol.">
        <title>Complete genome sequence of Corynebacterium casei LMG S-19264T (=DSM 44701T), isolated from a smear-ripened cheese.</title>
        <authorList>
            <consortium name="US DOE Joint Genome Institute (JGI-PGF)"/>
            <person name="Walter F."/>
            <person name="Albersmeier A."/>
            <person name="Kalinowski J."/>
            <person name="Ruckert C."/>
        </authorList>
    </citation>
    <scope>NUCLEOTIDE SEQUENCE [LARGE SCALE GENOMIC DNA]</scope>
    <source>
        <strain evidence="1 2">CGMCC 1.12925</strain>
    </source>
</reference>
<dbReference type="SUPFAM" id="SSF55961">
    <property type="entry name" value="Bet v1-like"/>
    <property type="match status" value="1"/>
</dbReference>